<comment type="caution">
    <text evidence="1">The sequence shown here is derived from an EMBL/GenBank/DDBJ whole genome shotgun (WGS) entry which is preliminary data.</text>
</comment>
<evidence type="ECO:0000313" key="1">
    <source>
        <dbReference type="EMBL" id="MDA3968498.1"/>
    </source>
</evidence>
<dbReference type="EMBL" id="JAQHXR010000001">
    <property type="protein sequence ID" value="MDA3968498.1"/>
    <property type="molecule type" value="Genomic_DNA"/>
</dbReference>
<organism evidence="1 2">
    <name type="scientific">Helicobacter ibis</name>
    <dbReference type="NCBI Taxonomy" id="2962633"/>
    <lineage>
        <taxon>Bacteria</taxon>
        <taxon>Pseudomonadati</taxon>
        <taxon>Campylobacterota</taxon>
        <taxon>Epsilonproteobacteria</taxon>
        <taxon>Campylobacterales</taxon>
        <taxon>Helicobacteraceae</taxon>
        <taxon>Helicobacter</taxon>
    </lineage>
</organism>
<protein>
    <submittedName>
        <fullName evidence="1">Uncharacterized protein</fullName>
    </submittedName>
</protein>
<evidence type="ECO:0000313" key="2">
    <source>
        <dbReference type="Proteomes" id="UP001210261"/>
    </source>
</evidence>
<keyword evidence="2" id="KW-1185">Reference proteome</keyword>
<dbReference type="Proteomes" id="UP001210261">
    <property type="component" value="Unassembled WGS sequence"/>
</dbReference>
<gene>
    <name evidence="1" type="ORF">PF021_02280</name>
</gene>
<reference evidence="1 2" key="1">
    <citation type="submission" date="2023-01" db="EMBL/GenBank/DDBJ databases">
        <title>Description of Helicobacter ibis sp. nov. isolated from faecal droppings of black-faced ibis (Theristicus melanopis).</title>
        <authorList>
            <person name="Lopez-Cantillo M."/>
            <person name="Vidal-Veuthey B."/>
            <person name="Mella A."/>
            <person name="De La Haba R."/>
            <person name="Collado L."/>
        </authorList>
    </citation>
    <scope>NUCLEOTIDE SEQUENCE [LARGE SCALE GENOMIC DNA]</scope>
    <source>
        <strain evidence="1 2">A82</strain>
    </source>
</reference>
<dbReference type="RefSeq" id="WP_271020785.1">
    <property type="nucleotide sequence ID" value="NZ_JAQHXR010000001.1"/>
</dbReference>
<name>A0ABT4VCR8_9HELI</name>
<sequence>MEEASSSASVTRKLEADIARLSPDCKKVATFLVKGECGGKKIFCDKKENSIKESKTFYPLP</sequence>
<accession>A0ABT4VCR8</accession>
<proteinExistence type="predicted"/>